<accession>A0A9R0J4S5</accession>
<dbReference type="GO" id="GO:0019752">
    <property type="term" value="P:carboxylic acid metabolic process"/>
    <property type="evidence" value="ECO:0007669"/>
    <property type="project" value="InterPro"/>
</dbReference>
<dbReference type="RefSeq" id="XP_056693869.1">
    <property type="nucleotide sequence ID" value="XM_056837891.1"/>
</dbReference>
<comment type="similarity">
    <text evidence="2 7">Belongs to the group II decarboxylase family.</text>
</comment>
<name>A0A9R0J4S5_SPIOL</name>
<dbReference type="InterPro" id="IPR015421">
    <property type="entry name" value="PyrdxlP-dep_Trfase_major"/>
</dbReference>
<evidence type="ECO:0000313" key="8">
    <source>
        <dbReference type="Proteomes" id="UP000813463"/>
    </source>
</evidence>
<keyword evidence="5 7" id="KW-0456">Lyase</keyword>
<evidence type="ECO:0000256" key="1">
    <source>
        <dbReference type="ARBA" id="ARBA00001933"/>
    </source>
</evidence>
<dbReference type="Gene3D" id="3.40.640.10">
    <property type="entry name" value="Type I PLP-dependent aspartate aminotransferase-like (Major domain)"/>
    <property type="match status" value="1"/>
</dbReference>
<dbReference type="Proteomes" id="UP000813463">
    <property type="component" value="Chromosome 2"/>
</dbReference>
<evidence type="ECO:0000256" key="7">
    <source>
        <dbReference type="RuleBase" id="RU000382"/>
    </source>
</evidence>
<reference evidence="8" key="1">
    <citation type="journal article" date="2021" name="Nat. Commun.">
        <title>Genomic analyses provide insights into spinach domestication and the genetic basis of agronomic traits.</title>
        <authorList>
            <person name="Cai X."/>
            <person name="Sun X."/>
            <person name="Xu C."/>
            <person name="Sun H."/>
            <person name="Wang X."/>
            <person name="Ge C."/>
            <person name="Zhang Z."/>
            <person name="Wang Q."/>
            <person name="Fei Z."/>
            <person name="Jiao C."/>
            <person name="Wang Q."/>
        </authorList>
    </citation>
    <scope>NUCLEOTIDE SEQUENCE [LARGE SCALE GENOMIC DNA]</scope>
    <source>
        <strain evidence="8">cv. Varoflay</strain>
    </source>
</reference>
<dbReference type="InterPro" id="IPR015424">
    <property type="entry name" value="PyrdxlP-dep_Trfase"/>
</dbReference>
<dbReference type="RefSeq" id="XP_021861246.2">
    <property type="nucleotide sequence ID" value="XM_022005554.2"/>
</dbReference>
<dbReference type="SUPFAM" id="SSF53383">
    <property type="entry name" value="PLP-dependent transferases"/>
    <property type="match status" value="1"/>
</dbReference>
<keyword evidence="8" id="KW-1185">Reference proteome</keyword>
<dbReference type="KEGG" id="soe:110800227"/>
<evidence type="ECO:0000256" key="2">
    <source>
        <dbReference type="ARBA" id="ARBA00009533"/>
    </source>
</evidence>
<dbReference type="Pfam" id="PF00282">
    <property type="entry name" value="Pyridoxal_deC"/>
    <property type="match status" value="1"/>
</dbReference>
<dbReference type="InterPro" id="IPR021115">
    <property type="entry name" value="Pyridoxal-P_BS"/>
</dbReference>
<dbReference type="GO" id="GO:0016831">
    <property type="term" value="F:carboxy-lyase activity"/>
    <property type="evidence" value="ECO:0007669"/>
    <property type="project" value="UniProtKB-KW"/>
</dbReference>
<reference evidence="9 10" key="2">
    <citation type="submission" date="2025-05" db="UniProtKB">
        <authorList>
            <consortium name="RefSeq"/>
        </authorList>
    </citation>
    <scope>IDENTIFICATION</scope>
    <source>
        <tissue evidence="9 10">Leaf</tissue>
    </source>
</reference>
<protein>
    <submittedName>
        <fullName evidence="9 10">Serine decarboxylase</fullName>
    </submittedName>
</protein>
<dbReference type="GeneID" id="110800227"/>
<keyword evidence="4 6" id="KW-0663">Pyridoxal phosphate</keyword>
<dbReference type="AlphaFoldDB" id="A0A9R0J4S5"/>
<dbReference type="PANTHER" id="PTHR46101">
    <property type="match status" value="1"/>
</dbReference>
<feature type="modified residue" description="N6-(pyridoxal phosphate)lysine" evidence="6">
    <location>
        <position position="336"/>
    </location>
</feature>
<comment type="cofactor">
    <cofactor evidence="1 6 7">
        <name>pyridoxal 5'-phosphate</name>
        <dbReference type="ChEBI" id="CHEBI:597326"/>
    </cofactor>
</comment>
<evidence type="ECO:0000256" key="6">
    <source>
        <dbReference type="PIRSR" id="PIRSR602129-50"/>
    </source>
</evidence>
<dbReference type="InterPro" id="IPR015422">
    <property type="entry name" value="PyrdxlP-dep_Trfase_small"/>
</dbReference>
<dbReference type="Gene3D" id="3.90.1150.10">
    <property type="entry name" value="Aspartate Aminotransferase, domain 1"/>
    <property type="match status" value="1"/>
</dbReference>
<proteinExistence type="inferred from homology"/>
<sequence length="497" mass="56339">MAGCHALPQEIHQDFLAVAHITSNGDTSGEARKHLIDNNGEREIVVRQRRRVHTTDLEINEQFGANGEAKKSCDVNGKREIVVTRTDLEIKEQPGAANGNLIGEKEAYMEDVLVKHIETWMDKTKYHLGYPGNLDFNFDDLGDRLQQFLLNNCGDPFIEGNYGMHTKDFEVAVLDWFASLWEIEKDQYWGYVTNGGTEGNFHGLLIGREMFPDGILYTSKESHYSVFKAAHMYRMDCIKVDTLVSGEIDYGDLKTRLLENKDKPAIITLTIGTTVKGGVDNIDLVIKTLKECGIPRNRFYIHCDGALFGLMLPFINRAPQVTFKKPIDSVTISGHKFVGCPITCGIQIVRKQHINVLAKNVEYIASRDITIMGSRNGQAPIFLWYALNRKGYNGFRKEVQKCMQNARYLRDRLIEVGVSVMLNELSNTVVFERPKNEEFIQHWQLSCQGNIAHVVVMPNVTVDKLDMFVDEMVEKRLSQPPCVAFEIGKENCVCSLH</sequence>
<evidence type="ECO:0000256" key="4">
    <source>
        <dbReference type="ARBA" id="ARBA00022898"/>
    </source>
</evidence>
<dbReference type="NCBIfam" id="NF002748">
    <property type="entry name" value="PRK02769.1"/>
    <property type="match status" value="1"/>
</dbReference>
<evidence type="ECO:0000256" key="3">
    <source>
        <dbReference type="ARBA" id="ARBA00022793"/>
    </source>
</evidence>
<gene>
    <name evidence="9 10" type="primary">LOC110800227</name>
</gene>
<evidence type="ECO:0000256" key="5">
    <source>
        <dbReference type="ARBA" id="ARBA00023239"/>
    </source>
</evidence>
<keyword evidence="3" id="KW-0210">Decarboxylase</keyword>
<dbReference type="PROSITE" id="PS00392">
    <property type="entry name" value="DDC_GAD_HDC_YDC"/>
    <property type="match status" value="1"/>
</dbReference>
<dbReference type="PANTHER" id="PTHR46101:SF2">
    <property type="entry name" value="SERINE DECARBOXYLASE"/>
    <property type="match status" value="1"/>
</dbReference>
<dbReference type="GO" id="GO:0030170">
    <property type="term" value="F:pyridoxal phosphate binding"/>
    <property type="evidence" value="ECO:0007669"/>
    <property type="project" value="InterPro"/>
</dbReference>
<evidence type="ECO:0000313" key="9">
    <source>
        <dbReference type="RefSeq" id="XP_021861246.2"/>
    </source>
</evidence>
<dbReference type="InterPro" id="IPR051151">
    <property type="entry name" value="Group_II_Decarboxylase"/>
</dbReference>
<organism evidence="8 9">
    <name type="scientific">Spinacia oleracea</name>
    <name type="common">Spinach</name>
    <dbReference type="NCBI Taxonomy" id="3562"/>
    <lineage>
        <taxon>Eukaryota</taxon>
        <taxon>Viridiplantae</taxon>
        <taxon>Streptophyta</taxon>
        <taxon>Embryophyta</taxon>
        <taxon>Tracheophyta</taxon>
        <taxon>Spermatophyta</taxon>
        <taxon>Magnoliopsida</taxon>
        <taxon>eudicotyledons</taxon>
        <taxon>Gunneridae</taxon>
        <taxon>Pentapetalae</taxon>
        <taxon>Caryophyllales</taxon>
        <taxon>Chenopodiaceae</taxon>
        <taxon>Chenopodioideae</taxon>
        <taxon>Anserineae</taxon>
        <taxon>Spinacia</taxon>
    </lineage>
</organism>
<dbReference type="InterPro" id="IPR002129">
    <property type="entry name" value="PyrdxlP-dep_de-COase"/>
</dbReference>
<evidence type="ECO:0000313" key="10">
    <source>
        <dbReference type="RefSeq" id="XP_056693869.1"/>
    </source>
</evidence>